<organism evidence="1 2">
    <name type="scientific">Yasminevirus sp. GU-2018</name>
    <dbReference type="NCBI Taxonomy" id="2420051"/>
    <lineage>
        <taxon>Viruses</taxon>
        <taxon>Varidnaviria</taxon>
        <taxon>Bamfordvirae</taxon>
        <taxon>Nucleocytoviricota</taxon>
        <taxon>Megaviricetes</taxon>
        <taxon>Imitervirales</taxon>
        <taxon>Mimiviridae</taxon>
        <taxon>Klosneuvirinae</taxon>
        <taxon>Yasminevirus</taxon>
        <taxon>Yasminevirus saudimassiliense</taxon>
    </lineage>
</organism>
<evidence type="ECO:0000313" key="2">
    <source>
        <dbReference type="Proteomes" id="UP000594342"/>
    </source>
</evidence>
<proteinExistence type="predicted"/>
<keyword evidence="2" id="KW-1185">Reference proteome</keyword>
<comment type="caution">
    <text evidence="1">The sequence shown here is derived from an EMBL/GenBank/DDBJ whole genome shotgun (WGS) entry which is preliminary data.</text>
</comment>
<sequence>MLRFILMVMLLLVILKVSQEDPYLGFGIYLTLSVGFMLFTVNEIECDPSKSLMSAKVIKIDDYDDNFVYDDLLYDNYVKSKLDRRNKYLSTRSSTRSFTSSTLNFGSSGDDTSTCSSCYSGKKKGKYYIVNHR</sequence>
<accession>A0A5K0UC46</accession>
<name>A0A5K0UC46_9VIRU</name>
<dbReference type="Proteomes" id="UP000594342">
    <property type="component" value="Unassembled WGS sequence"/>
</dbReference>
<dbReference type="EMBL" id="UPSH01000001">
    <property type="protein sequence ID" value="VBB18856.1"/>
    <property type="molecule type" value="Genomic_DNA"/>
</dbReference>
<protein>
    <submittedName>
        <fullName evidence="1">Uncharacterized protein</fullName>
    </submittedName>
</protein>
<reference evidence="1 2" key="1">
    <citation type="submission" date="2018-10" db="EMBL/GenBank/DDBJ databases">
        <authorList>
            <consortium name="IHU Genomes"/>
        </authorList>
    </citation>
    <scope>NUCLEOTIDE SEQUENCE [LARGE SCALE GENOMIC DNA]</scope>
    <source>
        <strain evidence="1 2">A1</strain>
    </source>
</reference>
<evidence type="ECO:0000313" key="1">
    <source>
        <dbReference type="EMBL" id="VBB18856.1"/>
    </source>
</evidence>
<gene>
    <name evidence="1" type="ORF">YASMINEVIRUS_1388</name>
</gene>